<accession>A0A6J2K3V5</accession>
<protein>
    <recommendedName>
        <fullName evidence="2">Coiled-coil domain-containing protein 93</fullName>
    </recommendedName>
</protein>
<evidence type="ECO:0000259" key="5">
    <source>
        <dbReference type="Pfam" id="PF09762"/>
    </source>
</evidence>
<dbReference type="PANTHER" id="PTHR16441">
    <property type="entry name" value="FIDIPIDINE"/>
    <property type="match status" value="1"/>
</dbReference>
<evidence type="ECO:0000313" key="8">
    <source>
        <dbReference type="RefSeq" id="XP_028036333.1"/>
    </source>
</evidence>
<feature type="domain" description="CCDC93 coiled-coil" evidence="5">
    <location>
        <begin position="189"/>
        <end position="587"/>
    </location>
</feature>
<evidence type="ECO:0000256" key="1">
    <source>
        <dbReference type="ARBA" id="ARBA00007219"/>
    </source>
</evidence>
<dbReference type="GeneID" id="114247542"/>
<evidence type="ECO:0000256" key="2">
    <source>
        <dbReference type="ARBA" id="ARBA00016765"/>
    </source>
</evidence>
<dbReference type="PANTHER" id="PTHR16441:SF0">
    <property type="entry name" value="COILED-COIL DOMAIN-CONTAINING PROTEIN 93"/>
    <property type="match status" value="1"/>
</dbReference>
<dbReference type="InterPro" id="IPR048747">
    <property type="entry name" value="CCDC93_N"/>
</dbReference>
<organism evidence="7 8">
    <name type="scientific">Bombyx mandarina</name>
    <name type="common">Wild silk moth</name>
    <name type="synonym">Wild silkworm</name>
    <dbReference type="NCBI Taxonomy" id="7092"/>
    <lineage>
        <taxon>Eukaryota</taxon>
        <taxon>Metazoa</taxon>
        <taxon>Ecdysozoa</taxon>
        <taxon>Arthropoda</taxon>
        <taxon>Hexapoda</taxon>
        <taxon>Insecta</taxon>
        <taxon>Pterygota</taxon>
        <taxon>Neoptera</taxon>
        <taxon>Endopterygota</taxon>
        <taxon>Lepidoptera</taxon>
        <taxon>Glossata</taxon>
        <taxon>Ditrysia</taxon>
        <taxon>Bombycoidea</taxon>
        <taxon>Bombycidae</taxon>
        <taxon>Bombycinae</taxon>
        <taxon>Bombyx</taxon>
    </lineage>
</organism>
<feature type="domain" description="CCDC93 N-terminal" evidence="6">
    <location>
        <begin position="37"/>
        <end position="139"/>
    </location>
</feature>
<gene>
    <name evidence="8" type="primary">LOC114247542</name>
</gene>
<dbReference type="RefSeq" id="XP_028036333.1">
    <property type="nucleotide sequence ID" value="XM_028180532.1"/>
</dbReference>
<sequence>MSTKSKNIFSRSKPLMNIYSGYDDEGKAVEVREDAEQLVKWHEISDALVAAGYYRAQLQGLSEFDKIVGGLTWCIELCDIDVDISLLFEENLTIGKKIALTEKIVKILPSMQCPYTIEPHQIQGLDFINIFPLVQWLIKYSSEFREAKEDELRRFAVLQYEKNYIFESDRAMFLKKENLLKTIVAVQNMYKPCRVRKRKGGLPGSELEQVNATLSEYDQRMLMHVTTNKDDSNNDEGLDFLYDYEKTLADPSQITTETDVFKKDEHTIIDDPNMKVHYAVLHSELTGEMSKELEESEKFKYSEDIEKLTKAIDVMQREVDVLKQQHEARMENAKKQYSNKIGKLQKITLKLMNTNNYSDKDVKEFYKSLKDLGKEQNELVKVVQHRDRVYKKLEEELRTAKSPETAVEETPLTPEELKEVREREEKLKSFITTTRLEVAKLNREVVRYTRALDDVPGAAELLQYEKRFVELYNQVASKHKETKQYYIFYNTLYEVKLYTSKELSLHNSILDNYEEAMSSVRKREEFMSQFENIVEWVNQTVKKVEDKYRAEKERKADLYNEYSRLMNVQRQYGAALKKLAEERQKITRRTQPKKEV</sequence>
<dbReference type="CTD" id="36808"/>
<dbReference type="GO" id="GO:0006893">
    <property type="term" value="P:Golgi to plasma membrane transport"/>
    <property type="evidence" value="ECO:0007669"/>
    <property type="project" value="TreeGrafter"/>
</dbReference>
<dbReference type="InterPro" id="IPR039116">
    <property type="entry name" value="CCDC93"/>
</dbReference>
<dbReference type="OrthoDB" id="16092at2759"/>
<evidence type="ECO:0000259" key="6">
    <source>
        <dbReference type="Pfam" id="PF21673"/>
    </source>
</evidence>
<evidence type="ECO:0000313" key="7">
    <source>
        <dbReference type="Proteomes" id="UP000504629"/>
    </source>
</evidence>
<dbReference type="InterPro" id="IPR019159">
    <property type="entry name" value="CCDC93_CC"/>
</dbReference>
<dbReference type="KEGG" id="bman:114247542"/>
<keyword evidence="3 4" id="KW-0175">Coiled coil</keyword>
<keyword evidence="7" id="KW-1185">Reference proteome</keyword>
<dbReference type="Pfam" id="PF21673">
    <property type="entry name" value="CCDC93_N"/>
    <property type="match status" value="1"/>
</dbReference>
<dbReference type="AlphaFoldDB" id="A0A6J2K3V5"/>
<comment type="similarity">
    <text evidence="1">Belongs to the CCDC93 family.</text>
</comment>
<evidence type="ECO:0000256" key="4">
    <source>
        <dbReference type="SAM" id="Coils"/>
    </source>
</evidence>
<dbReference type="Proteomes" id="UP000504629">
    <property type="component" value="Unplaced"/>
</dbReference>
<feature type="coiled-coil region" evidence="4">
    <location>
        <begin position="298"/>
        <end position="343"/>
    </location>
</feature>
<feature type="coiled-coil region" evidence="4">
    <location>
        <begin position="541"/>
        <end position="585"/>
    </location>
</feature>
<reference evidence="8" key="1">
    <citation type="submission" date="2025-08" db="UniProtKB">
        <authorList>
            <consortium name="RefSeq"/>
        </authorList>
    </citation>
    <scope>IDENTIFICATION</scope>
    <source>
        <tissue evidence="8">Silk gland</tissue>
    </source>
</reference>
<dbReference type="Pfam" id="PF09762">
    <property type="entry name" value="CCDC93_CC"/>
    <property type="match status" value="1"/>
</dbReference>
<name>A0A6J2K3V5_BOMMA</name>
<proteinExistence type="inferred from homology"/>
<evidence type="ECO:0000256" key="3">
    <source>
        <dbReference type="ARBA" id="ARBA00023054"/>
    </source>
</evidence>